<protein>
    <submittedName>
        <fullName evidence="2">Uncharacterized protein</fullName>
    </submittedName>
</protein>
<keyword evidence="3" id="KW-1185">Reference proteome</keyword>
<name>A0A422N043_9TRYP</name>
<gene>
    <name evidence="2" type="ORF">Tco025E_09163</name>
</gene>
<comment type="caution">
    <text evidence="2">The sequence shown here is derived from an EMBL/GenBank/DDBJ whole genome shotgun (WGS) entry which is preliminary data.</text>
</comment>
<dbReference type="InterPro" id="IPR011044">
    <property type="entry name" value="Quino_amine_DH_bsu"/>
</dbReference>
<dbReference type="EMBL" id="MKKU01001004">
    <property type="protein sequence ID" value="RNE98807.1"/>
    <property type="molecule type" value="Genomic_DNA"/>
</dbReference>
<sequence length="464" mass="48163">MTAAESYSFAMVRGDVFGRGPANAARRPYVPKGSRVHLSVTAATTSVPLGASQQLGVPRRLRKGRCGDGEGGEDDGARGDTAAPDNEGPVPVALMGLISTDSSAGTRLVRRTAVGGNDGGGSFWDSDAVPSGQRIGCIQLAPESRAEMLQFSPHAAVFPSPRLYVADTIGNVYYATLPATSLAEISDEPPKKRPRRGTDTDDAFWRTVASATTSEGGVTYGAPGWCGLLPFSSGQLVCCREFFFDLRLVDVPAGTVVRQYGTIHPATGVTACSGVPHGAVVAEGPVATLYDMRCPGAALTLSPDSTREVPLVTSRLTSPASYVADVCATCNDYEVAVAVGRSLCVHDVRKWSRVSVSTNTLKYEIASIAAFASGKAVVVAGIDAEVRIVPLQKTPPAAAAPARAAGNGLPRKEEDAAAASPASFRNRLDSAVCCRSTWNGGWVAGLDGVSATGVSADHEVFVAF</sequence>
<accession>A0A422N043</accession>
<dbReference type="Proteomes" id="UP000284403">
    <property type="component" value="Unassembled WGS sequence"/>
</dbReference>
<evidence type="ECO:0000313" key="2">
    <source>
        <dbReference type="EMBL" id="RNE98807.1"/>
    </source>
</evidence>
<dbReference type="SUPFAM" id="SSF50969">
    <property type="entry name" value="YVTN repeat-like/Quinoprotein amine dehydrogenase"/>
    <property type="match status" value="1"/>
</dbReference>
<proteinExistence type="predicted"/>
<dbReference type="OrthoDB" id="249710at2759"/>
<evidence type="ECO:0000313" key="3">
    <source>
        <dbReference type="Proteomes" id="UP000284403"/>
    </source>
</evidence>
<dbReference type="RefSeq" id="XP_029223907.1">
    <property type="nucleotide sequence ID" value="XM_029375988.1"/>
</dbReference>
<dbReference type="GeneID" id="40322774"/>
<feature type="region of interest" description="Disordered" evidence="1">
    <location>
        <begin position="49"/>
        <end position="89"/>
    </location>
</feature>
<organism evidence="2 3">
    <name type="scientific">Trypanosoma conorhini</name>
    <dbReference type="NCBI Taxonomy" id="83891"/>
    <lineage>
        <taxon>Eukaryota</taxon>
        <taxon>Discoba</taxon>
        <taxon>Euglenozoa</taxon>
        <taxon>Kinetoplastea</taxon>
        <taxon>Metakinetoplastina</taxon>
        <taxon>Trypanosomatida</taxon>
        <taxon>Trypanosomatidae</taxon>
        <taxon>Trypanosoma</taxon>
    </lineage>
</organism>
<dbReference type="AlphaFoldDB" id="A0A422N043"/>
<evidence type="ECO:0000256" key="1">
    <source>
        <dbReference type="SAM" id="MobiDB-lite"/>
    </source>
</evidence>
<reference evidence="2 3" key="1">
    <citation type="journal article" date="2018" name="BMC Genomics">
        <title>Genomic comparison of Trypanosoma conorhini and Trypanosoma rangeli to Trypanosoma cruzi strains of high and low virulence.</title>
        <authorList>
            <person name="Bradwell K.R."/>
            <person name="Koparde V.N."/>
            <person name="Matveyev A.V."/>
            <person name="Serrano M.G."/>
            <person name="Alves J.M."/>
            <person name="Parikh H."/>
            <person name="Huang B."/>
            <person name="Lee V."/>
            <person name="Espinosa-Alvarez O."/>
            <person name="Ortiz P.A."/>
            <person name="Costa-Martins A.G."/>
            <person name="Teixeira M.M."/>
            <person name="Buck G.A."/>
        </authorList>
    </citation>
    <scope>NUCLEOTIDE SEQUENCE [LARGE SCALE GENOMIC DNA]</scope>
    <source>
        <strain evidence="2 3">025E</strain>
    </source>
</reference>